<feature type="compositionally biased region" description="Low complexity" evidence="1">
    <location>
        <begin position="59"/>
        <end position="73"/>
    </location>
</feature>
<keyword evidence="2" id="KW-0472">Membrane</keyword>
<organism evidence="4 5">
    <name type="scientific">[Candida] anglica</name>
    <dbReference type="NCBI Taxonomy" id="148631"/>
    <lineage>
        <taxon>Eukaryota</taxon>
        <taxon>Fungi</taxon>
        <taxon>Dikarya</taxon>
        <taxon>Ascomycota</taxon>
        <taxon>Saccharomycotina</taxon>
        <taxon>Pichiomycetes</taxon>
        <taxon>Debaryomycetaceae</taxon>
        <taxon>Kurtzmaniella</taxon>
    </lineage>
</organism>
<name>A0ABP0EHB1_9ASCO</name>
<evidence type="ECO:0000313" key="5">
    <source>
        <dbReference type="Proteomes" id="UP001497600"/>
    </source>
</evidence>
<evidence type="ECO:0000256" key="3">
    <source>
        <dbReference type="SAM" id="SignalP"/>
    </source>
</evidence>
<gene>
    <name evidence="4" type="ORF">CAAN4_F05600</name>
</gene>
<accession>A0ABP0EHB1</accession>
<dbReference type="Proteomes" id="UP001497600">
    <property type="component" value="Chromosome F"/>
</dbReference>
<keyword evidence="3" id="KW-0732">Signal</keyword>
<feature type="transmembrane region" description="Helical" evidence="2">
    <location>
        <begin position="289"/>
        <end position="310"/>
    </location>
</feature>
<feature type="chain" id="PRO_5046218852" evidence="3">
    <location>
        <begin position="18"/>
        <end position="312"/>
    </location>
</feature>
<keyword evidence="2" id="KW-0812">Transmembrane</keyword>
<dbReference type="EMBL" id="OZ004258">
    <property type="protein sequence ID" value="CAK7912133.1"/>
    <property type="molecule type" value="Genomic_DNA"/>
</dbReference>
<feature type="region of interest" description="Disordered" evidence="1">
    <location>
        <begin position="30"/>
        <end position="108"/>
    </location>
</feature>
<keyword evidence="5" id="KW-1185">Reference proteome</keyword>
<protein>
    <submittedName>
        <fullName evidence="4">Uncharacterized protein</fullName>
    </submittedName>
</protein>
<evidence type="ECO:0000256" key="2">
    <source>
        <dbReference type="SAM" id="Phobius"/>
    </source>
</evidence>
<feature type="signal peptide" evidence="3">
    <location>
        <begin position="1"/>
        <end position="17"/>
    </location>
</feature>
<feature type="compositionally biased region" description="Low complexity" evidence="1">
    <location>
        <begin position="83"/>
        <end position="104"/>
    </location>
</feature>
<reference evidence="4 5" key="1">
    <citation type="submission" date="2024-01" db="EMBL/GenBank/DDBJ databases">
        <authorList>
            <consortium name="Genoscope - CEA"/>
            <person name="William W."/>
        </authorList>
    </citation>
    <scope>NUCLEOTIDE SEQUENCE [LARGE SCALE GENOMIC DNA]</scope>
    <source>
        <strain evidence="4 5">29B2s-10</strain>
    </source>
</reference>
<proteinExistence type="predicted"/>
<evidence type="ECO:0000256" key="1">
    <source>
        <dbReference type="SAM" id="MobiDB-lite"/>
    </source>
</evidence>
<evidence type="ECO:0000313" key="4">
    <source>
        <dbReference type="EMBL" id="CAK7912133.1"/>
    </source>
</evidence>
<keyword evidence="2" id="KW-1133">Transmembrane helix</keyword>
<sequence>MKKINATLVMMIGLVVATTLHSQLVSPVNPSIGQEKSKVSSAHKLVESHHRVVSPRPQPQIVSSSSSSSAPPKSFDDDDDNESQSQDSSLATTTTPFSASSSSPQPVKVHLNSHKSYIHDFFVHESKNKPVKAASYTDPRSPEGKLKTVITSYGDKISNQNDLKPYTEHIVEENRDTDVRYNDISYKKYGRLVVTSPSSPSDIHYHYASSSKLDVPKFMEYLLDNGFSIEDLDFLRQNDLNYGFDEIERELEKINRDKAEAPPPRTIQIGGEEDIVKGGTSSTFAPPPLLYLITSLVFVLVATSFQNVYIGA</sequence>